<evidence type="ECO:0000256" key="5">
    <source>
        <dbReference type="ARBA" id="ARBA00012720"/>
    </source>
</evidence>
<gene>
    <name evidence="22" type="ORF">FHS16_001693</name>
</gene>
<organism evidence="22 23">
    <name type="scientific">Paenibacillus endophyticus</name>
    <dbReference type="NCBI Taxonomy" id="1294268"/>
    <lineage>
        <taxon>Bacteria</taxon>
        <taxon>Bacillati</taxon>
        <taxon>Bacillota</taxon>
        <taxon>Bacilli</taxon>
        <taxon>Bacillales</taxon>
        <taxon>Paenibacillaceae</taxon>
        <taxon>Paenibacillus</taxon>
    </lineage>
</organism>
<evidence type="ECO:0000256" key="1">
    <source>
        <dbReference type="ARBA" id="ARBA00001668"/>
    </source>
</evidence>
<evidence type="ECO:0000256" key="8">
    <source>
        <dbReference type="ARBA" id="ARBA00022763"/>
    </source>
</evidence>
<evidence type="ECO:0000256" key="2">
    <source>
        <dbReference type="ARBA" id="ARBA00001947"/>
    </source>
</evidence>
<dbReference type="Proteomes" id="UP000518605">
    <property type="component" value="Unassembled WGS sequence"/>
</dbReference>
<dbReference type="EC" id="3.2.2.23" evidence="4"/>
<dbReference type="SUPFAM" id="SSF46946">
    <property type="entry name" value="S13-like H2TH domain"/>
    <property type="match status" value="1"/>
</dbReference>
<evidence type="ECO:0000256" key="12">
    <source>
        <dbReference type="ARBA" id="ARBA00023125"/>
    </source>
</evidence>
<dbReference type="GO" id="GO:0003684">
    <property type="term" value="F:damaged DNA binding"/>
    <property type="evidence" value="ECO:0007669"/>
    <property type="project" value="InterPro"/>
</dbReference>
<evidence type="ECO:0000256" key="14">
    <source>
        <dbReference type="ARBA" id="ARBA00023239"/>
    </source>
</evidence>
<dbReference type="InterPro" id="IPR015886">
    <property type="entry name" value="H2TH_FPG"/>
</dbReference>
<keyword evidence="16 22" id="KW-0326">Glycosidase</keyword>
<evidence type="ECO:0000256" key="17">
    <source>
        <dbReference type="ARBA" id="ARBA00030638"/>
    </source>
</evidence>
<proteinExistence type="inferred from homology"/>
<evidence type="ECO:0000256" key="4">
    <source>
        <dbReference type="ARBA" id="ARBA00012024"/>
    </source>
</evidence>
<protein>
    <recommendedName>
        <fullName evidence="6">Formamidopyrimidine-DNA glycosylase</fullName>
        <ecNumber evidence="4">3.2.2.23</ecNumber>
        <ecNumber evidence="5">4.2.99.18</ecNumber>
    </recommendedName>
    <alternativeName>
        <fullName evidence="17">DNA-(apurinic or apyrimidinic site) lyase MutM</fullName>
    </alternativeName>
</protein>
<evidence type="ECO:0000256" key="19">
    <source>
        <dbReference type="PROSITE-ProRule" id="PRU00391"/>
    </source>
</evidence>
<comment type="catalytic activity">
    <reaction evidence="1">
        <text>Hydrolysis of DNA containing ring-opened 7-methylguanine residues, releasing 2,6-diamino-4-hydroxy-5-(N-methyl)formamidopyrimidine.</text>
        <dbReference type="EC" id="3.2.2.23"/>
    </reaction>
</comment>
<keyword evidence="14 22" id="KW-0456">Lyase</keyword>
<evidence type="ECO:0000259" key="21">
    <source>
        <dbReference type="PROSITE" id="PS51068"/>
    </source>
</evidence>
<keyword evidence="11" id="KW-0862">Zinc</keyword>
<keyword evidence="9 19" id="KW-0863">Zinc-finger</keyword>
<sequence>MQELPELDIYRSLLAEKFAGAQISGIEVSSSKIFQASNEQMQRDIIGKVLWFVERRGLHLLLHLDNGKRLLLHLGQGAYLYIGNQTDLPSRSAQLKLVFGEVILYGVGLRANDLQLLSVKEVEEKLGKFGPDALDKRLTLERFVARFAKKRGAIKAALMDQTVISGIGAAYSDEICYSAAIRPDAKIPMFEQESWERLYAAMHKVIKEAIANGGGGEHSISAIEHAAGNRPASFQVYDREGQPCNNCGAAIEKIDVSARKAYVCSSCQKDL</sequence>
<evidence type="ECO:0000256" key="9">
    <source>
        <dbReference type="ARBA" id="ARBA00022771"/>
    </source>
</evidence>
<evidence type="ECO:0000256" key="18">
    <source>
        <dbReference type="ARBA" id="ARBA00044632"/>
    </source>
</evidence>
<dbReference type="AlphaFoldDB" id="A0A7W5GA64"/>
<comment type="caution">
    <text evidence="22">The sequence shown here is derived from an EMBL/GenBank/DDBJ whole genome shotgun (WGS) entry which is preliminary data.</text>
</comment>
<dbReference type="GO" id="GO:0003690">
    <property type="term" value="F:double-stranded DNA binding"/>
    <property type="evidence" value="ECO:0007669"/>
    <property type="project" value="UniProtKB-ARBA"/>
</dbReference>
<dbReference type="Pfam" id="PF06831">
    <property type="entry name" value="H2TH"/>
    <property type="match status" value="1"/>
</dbReference>
<comment type="similarity">
    <text evidence="3">Belongs to the FPG family.</text>
</comment>
<name>A0A7W5GA64_9BACL</name>
<dbReference type="Pfam" id="PF06827">
    <property type="entry name" value="zf-FPG_IleRS"/>
    <property type="match status" value="1"/>
</dbReference>
<keyword evidence="15" id="KW-0511">Multifunctional enzyme</keyword>
<reference evidence="22 23" key="1">
    <citation type="submission" date="2020-08" db="EMBL/GenBank/DDBJ databases">
        <title>Genomic Encyclopedia of Type Strains, Phase III (KMG-III): the genomes of soil and plant-associated and newly described type strains.</title>
        <authorList>
            <person name="Whitman W."/>
        </authorList>
    </citation>
    <scope>NUCLEOTIDE SEQUENCE [LARGE SCALE GENOMIC DNA]</scope>
    <source>
        <strain evidence="22 23">CECT 8234</strain>
    </source>
</reference>
<dbReference type="GO" id="GO:0140078">
    <property type="term" value="F:class I DNA-(apurinic or apyrimidinic site) endonuclease activity"/>
    <property type="evidence" value="ECO:0007669"/>
    <property type="project" value="UniProtKB-EC"/>
</dbReference>
<dbReference type="PANTHER" id="PTHR22993">
    <property type="entry name" value="FORMAMIDOPYRIMIDINE-DNA GLYCOSYLASE"/>
    <property type="match status" value="1"/>
</dbReference>
<dbReference type="EMBL" id="JACHXW010000004">
    <property type="protein sequence ID" value="MBB3151647.1"/>
    <property type="molecule type" value="Genomic_DNA"/>
</dbReference>
<comment type="cofactor">
    <cofactor evidence="2">
        <name>Zn(2+)</name>
        <dbReference type="ChEBI" id="CHEBI:29105"/>
    </cofactor>
</comment>
<dbReference type="SUPFAM" id="SSF57716">
    <property type="entry name" value="Glucocorticoid receptor-like (DNA-binding domain)"/>
    <property type="match status" value="1"/>
</dbReference>
<dbReference type="InterPro" id="IPR010979">
    <property type="entry name" value="Ribosomal_uS13-like_H2TH"/>
</dbReference>
<evidence type="ECO:0000256" key="10">
    <source>
        <dbReference type="ARBA" id="ARBA00022801"/>
    </source>
</evidence>
<dbReference type="InterPro" id="IPR010663">
    <property type="entry name" value="Znf_FPG/IleRS"/>
</dbReference>
<dbReference type="EC" id="4.2.99.18" evidence="5"/>
<dbReference type="FunFam" id="1.10.8.50:FF:000003">
    <property type="entry name" value="Formamidopyrimidine-DNA glycosylase"/>
    <property type="match status" value="1"/>
</dbReference>
<dbReference type="InterPro" id="IPR000214">
    <property type="entry name" value="Znf_DNA_glyclase/AP_lyase"/>
</dbReference>
<evidence type="ECO:0000256" key="6">
    <source>
        <dbReference type="ARBA" id="ARBA00016240"/>
    </source>
</evidence>
<accession>A0A7W5GA64</accession>
<keyword evidence="12" id="KW-0238">DNA-binding</keyword>
<keyword evidence="13" id="KW-0234">DNA repair</keyword>
<keyword evidence="23" id="KW-1185">Reference proteome</keyword>
<keyword evidence="7" id="KW-0479">Metal-binding</keyword>
<dbReference type="Pfam" id="PF01149">
    <property type="entry name" value="Fapy_DNA_glyco"/>
    <property type="match status" value="1"/>
</dbReference>
<dbReference type="PANTHER" id="PTHR22993:SF9">
    <property type="entry name" value="FORMAMIDOPYRIMIDINE-DNA GLYCOSYLASE"/>
    <property type="match status" value="1"/>
</dbReference>
<evidence type="ECO:0000256" key="7">
    <source>
        <dbReference type="ARBA" id="ARBA00022723"/>
    </source>
</evidence>
<dbReference type="SUPFAM" id="SSF81624">
    <property type="entry name" value="N-terminal domain of MutM-like DNA repair proteins"/>
    <property type="match status" value="1"/>
</dbReference>
<keyword evidence="10 22" id="KW-0378">Hydrolase</keyword>
<dbReference type="PROSITE" id="PS51066">
    <property type="entry name" value="ZF_FPG_2"/>
    <property type="match status" value="1"/>
</dbReference>
<dbReference type="InterPro" id="IPR035937">
    <property type="entry name" value="FPG_N"/>
</dbReference>
<dbReference type="PROSITE" id="PS51068">
    <property type="entry name" value="FPG_CAT"/>
    <property type="match status" value="1"/>
</dbReference>
<dbReference type="InterPro" id="IPR012319">
    <property type="entry name" value="FPG_cat"/>
</dbReference>
<comment type="catalytic activity">
    <reaction evidence="18">
        <text>2'-deoxyribonucleotide-(2'-deoxyribose 5'-phosphate)-2'-deoxyribonucleotide-DNA = a 3'-end 2'-deoxyribonucleotide-(2,3-dehydro-2,3-deoxyribose 5'-phosphate)-DNA + a 5'-end 5'-phospho-2'-deoxyribonucleoside-DNA + H(+)</text>
        <dbReference type="Rhea" id="RHEA:66592"/>
        <dbReference type="Rhea" id="RHEA-COMP:13180"/>
        <dbReference type="Rhea" id="RHEA-COMP:16897"/>
        <dbReference type="Rhea" id="RHEA-COMP:17067"/>
        <dbReference type="ChEBI" id="CHEBI:15378"/>
        <dbReference type="ChEBI" id="CHEBI:136412"/>
        <dbReference type="ChEBI" id="CHEBI:157695"/>
        <dbReference type="ChEBI" id="CHEBI:167181"/>
        <dbReference type="EC" id="4.2.99.18"/>
    </reaction>
</comment>
<evidence type="ECO:0000256" key="11">
    <source>
        <dbReference type="ARBA" id="ARBA00022833"/>
    </source>
</evidence>
<dbReference type="GO" id="GO:0008270">
    <property type="term" value="F:zinc ion binding"/>
    <property type="evidence" value="ECO:0007669"/>
    <property type="project" value="UniProtKB-KW"/>
</dbReference>
<evidence type="ECO:0000313" key="23">
    <source>
        <dbReference type="Proteomes" id="UP000518605"/>
    </source>
</evidence>
<dbReference type="GO" id="GO:0006284">
    <property type="term" value="P:base-excision repair"/>
    <property type="evidence" value="ECO:0007669"/>
    <property type="project" value="InterPro"/>
</dbReference>
<dbReference type="GO" id="GO:0034039">
    <property type="term" value="F:8-oxo-7,8-dihydroguanine DNA N-glycosylase activity"/>
    <property type="evidence" value="ECO:0007669"/>
    <property type="project" value="TreeGrafter"/>
</dbReference>
<evidence type="ECO:0000256" key="3">
    <source>
        <dbReference type="ARBA" id="ARBA00009409"/>
    </source>
</evidence>
<dbReference type="Gene3D" id="3.20.190.10">
    <property type="entry name" value="MutM-like, N-terminal"/>
    <property type="match status" value="1"/>
</dbReference>
<evidence type="ECO:0000256" key="15">
    <source>
        <dbReference type="ARBA" id="ARBA00023268"/>
    </source>
</evidence>
<dbReference type="RefSeq" id="WP_183560822.1">
    <property type="nucleotide sequence ID" value="NZ_CBCSLB010000011.1"/>
</dbReference>
<evidence type="ECO:0000256" key="13">
    <source>
        <dbReference type="ARBA" id="ARBA00023204"/>
    </source>
</evidence>
<keyword evidence="8" id="KW-0227">DNA damage</keyword>
<feature type="domain" description="FPG-type" evidence="20">
    <location>
        <begin position="235"/>
        <end position="269"/>
    </location>
</feature>
<feature type="domain" description="Formamidopyrimidine-DNA glycosylase catalytic" evidence="21">
    <location>
        <begin position="2"/>
        <end position="106"/>
    </location>
</feature>
<evidence type="ECO:0000259" key="20">
    <source>
        <dbReference type="PROSITE" id="PS51066"/>
    </source>
</evidence>
<evidence type="ECO:0000313" key="22">
    <source>
        <dbReference type="EMBL" id="MBB3151647.1"/>
    </source>
</evidence>
<evidence type="ECO:0000256" key="16">
    <source>
        <dbReference type="ARBA" id="ARBA00023295"/>
    </source>
</evidence>
<dbReference type="SMART" id="SM01232">
    <property type="entry name" value="H2TH"/>
    <property type="match status" value="1"/>
</dbReference>
<dbReference type="Gene3D" id="1.10.8.50">
    <property type="match status" value="1"/>
</dbReference>
<dbReference type="SMART" id="SM00898">
    <property type="entry name" value="Fapy_DNA_glyco"/>
    <property type="match status" value="1"/>
</dbReference>